<evidence type="ECO:0000313" key="2">
    <source>
        <dbReference type="EMBL" id="KAK9166339.1"/>
    </source>
</evidence>
<feature type="compositionally biased region" description="Basic residues" evidence="1">
    <location>
        <begin position="53"/>
        <end position="68"/>
    </location>
</feature>
<name>A0AAP0LBX7_9MAGN</name>
<dbReference type="EMBL" id="JBBNAG010000001">
    <property type="protein sequence ID" value="KAK9166339.1"/>
    <property type="molecule type" value="Genomic_DNA"/>
</dbReference>
<dbReference type="AlphaFoldDB" id="A0AAP0LBX7"/>
<feature type="compositionally biased region" description="Polar residues" evidence="1">
    <location>
        <begin position="22"/>
        <end position="39"/>
    </location>
</feature>
<proteinExistence type="predicted"/>
<reference evidence="2 3" key="1">
    <citation type="submission" date="2024-01" db="EMBL/GenBank/DDBJ databases">
        <title>Genome assemblies of Stephania.</title>
        <authorList>
            <person name="Yang L."/>
        </authorList>
    </citation>
    <scope>NUCLEOTIDE SEQUENCE [LARGE SCALE GENOMIC DNA]</scope>
    <source>
        <strain evidence="2">JXDWG</strain>
        <tissue evidence="2">Leaf</tissue>
    </source>
</reference>
<feature type="compositionally biased region" description="Basic and acidic residues" evidence="1">
    <location>
        <begin position="76"/>
        <end position="113"/>
    </location>
</feature>
<evidence type="ECO:0000256" key="1">
    <source>
        <dbReference type="SAM" id="MobiDB-lite"/>
    </source>
</evidence>
<gene>
    <name evidence="2" type="ORF">Scep_001530</name>
</gene>
<accession>A0AAP0LBX7</accession>
<evidence type="ECO:0000313" key="3">
    <source>
        <dbReference type="Proteomes" id="UP001419268"/>
    </source>
</evidence>
<feature type="region of interest" description="Disordered" evidence="1">
    <location>
        <begin position="1"/>
        <end position="122"/>
    </location>
</feature>
<feature type="compositionally biased region" description="Basic residues" evidence="1">
    <location>
        <begin position="1"/>
        <end position="10"/>
    </location>
</feature>
<comment type="caution">
    <text evidence="2">The sequence shown here is derived from an EMBL/GenBank/DDBJ whole genome shotgun (WGS) entry which is preliminary data.</text>
</comment>
<sequence>MRNRASKRPKTQASVFAVSPLGVNTPNNTTLVQSQQHMSKLSHHVPPPPPTHLHLHHIHTQHTCKHKTQTQTQTIGRERERRKGEEEEKKLCAGKESEEITIEEPRKSAERAKTRFGVTGGQ</sequence>
<dbReference type="Proteomes" id="UP001419268">
    <property type="component" value="Unassembled WGS sequence"/>
</dbReference>
<keyword evidence="3" id="KW-1185">Reference proteome</keyword>
<organism evidence="2 3">
    <name type="scientific">Stephania cephalantha</name>
    <dbReference type="NCBI Taxonomy" id="152367"/>
    <lineage>
        <taxon>Eukaryota</taxon>
        <taxon>Viridiplantae</taxon>
        <taxon>Streptophyta</taxon>
        <taxon>Embryophyta</taxon>
        <taxon>Tracheophyta</taxon>
        <taxon>Spermatophyta</taxon>
        <taxon>Magnoliopsida</taxon>
        <taxon>Ranunculales</taxon>
        <taxon>Menispermaceae</taxon>
        <taxon>Menispermoideae</taxon>
        <taxon>Cissampelideae</taxon>
        <taxon>Stephania</taxon>
    </lineage>
</organism>
<protein>
    <submittedName>
        <fullName evidence="2">Uncharacterized protein</fullName>
    </submittedName>
</protein>